<dbReference type="InterPro" id="IPR011993">
    <property type="entry name" value="PH-like_dom_sf"/>
</dbReference>
<proteinExistence type="predicted"/>
<organism evidence="4 5">
    <name type="scientific">Daphnia magna</name>
    <dbReference type="NCBI Taxonomy" id="35525"/>
    <lineage>
        <taxon>Eukaryota</taxon>
        <taxon>Metazoa</taxon>
        <taxon>Ecdysozoa</taxon>
        <taxon>Arthropoda</taxon>
        <taxon>Crustacea</taxon>
        <taxon>Branchiopoda</taxon>
        <taxon>Diplostraca</taxon>
        <taxon>Cladocera</taxon>
        <taxon>Anomopoda</taxon>
        <taxon>Daphniidae</taxon>
        <taxon>Daphnia</taxon>
    </lineage>
</organism>
<keyword evidence="5" id="KW-1185">Reference proteome</keyword>
<feature type="transmembrane region" description="Helical" evidence="2">
    <location>
        <begin position="7"/>
        <end position="25"/>
    </location>
</feature>
<evidence type="ECO:0000313" key="5">
    <source>
        <dbReference type="Proteomes" id="UP000076858"/>
    </source>
</evidence>
<keyword evidence="2" id="KW-1133">Transmembrane helix</keyword>
<protein>
    <recommendedName>
        <fullName evidence="3">PID domain-containing protein</fullName>
    </recommendedName>
</protein>
<dbReference type="EMBL" id="LRGB01001358">
    <property type="protein sequence ID" value="KZS12758.1"/>
    <property type="molecule type" value="Genomic_DNA"/>
</dbReference>
<dbReference type="InterPro" id="IPR006020">
    <property type="entry name" value="PTB/PI_dom"/>
</dbReference>
<feature type="region of interest" description="Disordered" evidence="1">
    <location>
        <begin position="467"/>
        <end position="489"/>
    </location>
</feature>
<keyword evidence="2" id="KW-0472">Membrane</keyword>
<dbReference type="STRING" id="35525.A0A164VXI9"/>
<accession>A0A164VXI9</accession>
<dbReference type="InterPro" id="IPR033930">
    <property type="entry name" value="FAM43A/B_PTB"/>
</dbReference>
<keyword evidence="2" id="KW-0812">Transmembrane</keyword>
<dbReference type="Pfam" id="PF14719">
    <property type="entry name" value="PID_2"/>
    <property type="match status" value="1"/>
</dbReference>
<dbReference type="SUPFAM" id="SSF50729">
    <property type="entry name" value="PH domain-like"/>
    <property type="match status" value="1"/>
</dbReference>
<dbReference type="AlphaFoldDB" id="A0A164VXI9"/>
<dbReference type="Proteomes" id="UP000076858">
    <property type="component" value="Unassembled WGS sequence"/>
</dbReference>
<reference evidence="4 5" key="1">
    <citation type="submission" date="2016-03" db="EMBL/GenBank/DDBJ databases">
        <title>EvidentialGene: Evidence-directed Construction of Genes on Genomes.</title>
        <authorList>
            <person name="Gilbert D.G."/>
            <person name="Choi J.-H."/>
            <person name="Mockaitis K."/>
            <person name="Colbourne J."/>
            <person name="Pfrender M."/>
        </authorList>
    </citation>
    <scope>NUCLEOTIDE SEQUENCE [LARGE SCALE GENOMIC DNA]</scope>
    <source>
        <strain evidence="4 5">Xinb3</strain>
        <tissue evidence="4">Complete organism</tissue>
    </source>
</reference>
<dbReference type="Gene3D" id="2.30.29.30">
    <property type="entry name" value="Pleckstrin-homology domain (PH domain)/Phosphotyrosine-binding domain (PTB)"/>
    <property type="match status" value="1"/>
</dbReference>
<dbReference type="OrthoDB" id="5962185at2759"/>
<dbReference type="PANTHER" id="PTHR11232:SF2">
    <property type="entry name" value="FI05246P"/>
    <property type="match status" value="1"/>
</dbReference>
<evidence type="ECO:0000256" key="1">
    <source>
        <dbReference type="SAM" id="MobiDB-lite"/>
    </source>
</evidence>
<feature type="domain" description="PID" evidence="3">
    <location>
        <begin position="24"/>
        <end position="193"/>
    </location>
</feature>
<evidence type="ECO:0000313" key="4">
    <source>
        <dbReference type="EMBL" id="KZS12758.1"/>
    </source>
</evidence>
<dbReference type="CDD" id="cd01214">
    <property type="entry name" value="PTB_FAM43A"/>
    <property type="match status" value="1"/>
</dbReference>
<sequence length="512" mass="57064">MMGLNNCYLLFVCFFRFFVILSLLGEGCLDKPLATLWKNYCQSSRPDVSMRLSVCSSGLQATTSEHGLTEYWSHRVTWCSAPPSYPRIFAWVYRHEGRRLKQELRCHAVLCTTGRQARQLTARLEQRLREALHDFRREKLCRQSARLSVAACLYEDYASAIPKRKLLLAPGINNYKPPVERCKSAPKLGSIEESPELEEVEEKDWLRVLALRGAAQTLQRNNTVIKPVSPVRSSLETVREEDRCISTPALPCKIIAECDPSSDAVSPDGLLDLAEVKVTLMPDGGTSCVDGSPAAVQSECPMVKPMRLPLLRRMSAEARKKFGSADCVIDNSGRPSSPPPILPRRARRSLPCRAASVNDYAAELQLQQNRALIRRQSQPEYVGVARRPTSEYIESRDEYLYDEEEIDFRLRLDSAVEELLESDSFSGSSPCSSADHSPNLADKGRLNLVPSPCDQVQAFHMLASEDHDNVSDESGYSDDKDVISSSSSVSDAGTVKTAKGAYTMAEEFTLNL</sequence>
<dbReference type="PANTHER" id="PTHR11232">
    <property type="entry name" value="PHOSPHOTYROSINE INTERACTION DOMAIN-CONTAINING FAMILY MEMBER"/>
    <property type="match status" value="1"/>
</dbReference>
<gene>
    <name evidence="4" type="ORF">APZ42_022271</name>
</gene>
<name>A0A164VXI9_9CRUS</name>
<comment type="caution">
    <text evidence="4">The sequence shown here is derived from an EMBL/GenBank/DDBJ whole genome shotgun (WGS) entry which is preliminary data.</text>
</comment>
<evidence type="ECO:0000256" key="2">
    <source>
        <dbReference type="SAM" id="Phobius"/>
    </source>
</evidence>
<evidence type="ECO:0000259" key="3">
    <source>
        <dbReference type="Pfam" id="PF14719"/>
    </source>
</evidence>
<dbReference type="InterPro" id="IPR051133">
    <property type="entry name" value="Adapter_Engulfment-Domain"/>
</dbReference>